<evidence type="ECO:0000256" key="8">
    <source>
        <dbReference type="ARBA" id="ARBA00048968"/>
    </source>
</evidence>
<evidence type="ECO:0000256" key="9">
    <source>
        <dbReference type="ARBA" id="ARBA00049893"/>
    </source>
</evidence>
<evidence type="ECO:0000256" key="4">
    <source>
        <dbReference type="ARBA" id="ARBA00022723"/>
    </source>
</evidence>
<reference evidence="10" key="1">
    <citation type="journal article" date="2020" name="mSystems">
        <title>Genome- and Community-Level Interaction Insights into Carbon Utilization and Element Cycling Functions of Hydrothermarchaeota in Hydrothermal Sediment.</title>
        <authorList>
            <person name="Zhou Z."/>
            <person name="Liu Y."/>
            <person name="Xu W."/>
            <person name="Pan J."/>
            <person name="Luo Z.H."/>
            <person name="Li M."/>
        </authorList>
    </citation>
    <scope>NUCLEOTIDE SEQUENCE [LARGE SCALE GENOMIC DNA]</scope>
    <source>
        <strain evidence="10">SpSt-767</strain>
    </source>
</reference>
<comment type="catalytic activity">
    <reaction evidence="1">
        <text>inosine + phosphate = alpha-D-ribose 1-phosphate + hypoxanthine</text>
        <dbReference type="Rhea" id="RHEA:27646"/>
        <dbReference type="ChEBI" id="CHEBI:17368"/>
        <dbReference type="ChEBI" id="CHEBI:17596"/>
        <dbReference type="ChEBI" id="CHEBI:43474"/>
        <dbReference type="ChEBI" id="CHEBI:57720"/>
        <dbReference type="EC" id="2.4.2.1"/>
    </reaction>
    <physiologicalReaction direction="left-to-right" evidence="1">
        <dbReference type="Rhea" id="RHEA:27647"/>
    </physiologicalReaction>
</comment>
<dbReference type="GO" id="GO:0017061">
    <property type="term" value="F:S-methyl-5-thioadenosine phosphorylase activity"/>
    <property type="evidence" value="ECO:0007669"/>
    <property type="project" value="UniProtKB-EC"/>
</dbReference>
<dbReference type="AlphaFoldDB" id="A0A7V6A355"/>
<comment type="similarity">
    <text evidence="2">Belongs to the purine nucleoside phosphorylase YfiH/LACC1 family.</text>
</comment>
<dbReference type="InterPro" id="IPR003730">
    <property type="entry name" value="Cu_polyphenol_OxRdtase"/>
</dbReference>
<dbReference type="GO" id="GO:0005507">
    <property type="term" value="F:copper ion binding"/>
    <property type="evidence" value="ECO:0007669"/>
    <property type="project" value="TreeGrafter"/>
</dbReference>
<keyword evidence="4" id="KW-0479">Metal-binding</keyword>
<keyword evidence="5" id="KW-0378">Hydrolase</keyword>
<protein>
    <submittedName>
        <fullName evidence="10">Laccase domain-containing protein</fullName>
    </submittedName>
</protein>
<evidence type="ECO:0000256" key="3">
    <source>
        <dbReference type="ARBA" id="ARBA00022679"/>
    </source>
</evidence>
<keyword evidence="6" id="KW-0862">Zinc</keyword>
<comment type="catalytic activity">
    <reaction evidence="9">
        <text>S-methyl-5'-thioadenosine + phosphate = 5-(methylsulfanyl)-alpha-D-ribose 1-phosphate + adenine</text>
        <dbReference type="Rhea" id="RHEA:11852"/>
        <dbReference type="ChEBI" id="CHEBI:16708"/>
        <dbReference type="ChEBI" id="CHEBI:17509"/>
        <dbReference type="ChEBI" id="CHEBI:43474"/>
        <dbReference type="ChEBI" id="CHEBI:58533"/>
        <dbReference type="EC" id="2.4.2.28"/>
    </reaction>
    <physiologicalReaction direction="left-to-right" evidence="9">
        <dbReference type="Rhea" id="RHEA:11853"/>
    </physiologicalReaction>
</comment>
<dbReference type="EMBL" id="DTGR01000086">
    <property type="protein sequence ID" value="HHS29163.1"/>
    <property type="molecule type" value="Genomic_DNA"/>
</dbReference>
<dbReference type="SUPFAM" id="SSF64438">
    <property type="entry name" value="CNF1/YfiH-like putative cysteine hydrolases"/>
    <property type="match status" value="1"/>
</dbReference>
<accession>A0A7V6A355</accession>
<gene>
    <name evidence="10" type="ORF">ENV52_05615</name>
</gene>
<evidence type="ECO:0000256" key="6">
    <source>
        <dbReference type="ARBA" id="ARBA00022833"/>
    </source>
</evidence>
<evidence type="ECO:0000256" key="2">
    <source>
        <dbReference type="ARBA" id="ARBA00007353"/>
    </source>
</evidence>
<dbReference type="Pfam" id="PF02578">
    <property type="entry name" value="Cu-oxidase_4"/>
    <property type="match status" value="1"/>
</dbReference>
<organism evidence="10">
    <name type="scientific">Desulfobacca acetoxidans</name>
    <dbReference type="NCBI Taxonomy" id="60893"/>
    <lineage>
        <taxon>Bacteria</taxon>
        <taxon>Pseudomonadati</taxon>
        <taxon>Thermodesulfobacteriota</taxon>
        <taxon>Desulfobaccia</taxon>
        <taxon>Desulfobaccales</taxon>
        <taxon>Desulfobaccaceae</taxon>
        <taxon>Desulfobacca</taxon>
    </lineage>
</organism>
<dbReference type="GO" id="GO:0016787">
    <property type="term" value="F:hydrolase activity"/>
    <property type="evidence" value="ECO:0007669"/>
    <property type="project" value="UniProtKB-KW"/>
</dbReference>
<comment type="caution">
    <text evidence="10">The sequence shown here is derived from an EMBL/GenBank/DDBJ whole genome shotgun (WGS) entry which is preliminary data.</text>
</comment>
<dbReference type="CDD" id="cd16833">
    <property type="entry name" value="YfiH"/>
    <property type="match status" value="1"/>
</dbReference>
<evidence type="ECO:0000256" key="1">
    <source>
        <dbReference type="ARBA" id="ARBA00000553"/>
    </source>
</evidence>
<dbReference type="InterPro" id="IPR011324">
    <property type="entry name" value="Cytotoxic_necrot_fac-like_cat"/>
</dbReference>
<comment type="catalytic activity">
    <reaction evidence="8">
        <text>adenosine + phosphate = alpha-D-ribose 1-phosphate + adenine</text>
        <dbReference type="Rhea" id="RHEA:27642"/>
        <dbReference type="ChEBI" id="CHEBI:16335"/>
        <dbReference type="ChEBI" id="CHEBI:16708"/>
        <dbReference type="ChEBI" id="CHEBI:43474"/>
        <dbReference type="ChEBI" id="CHEBI:57720"/>
        <dbReference type="EC" id="2.4.2.1"/>
    </reaction>
    <physiologicalReaction direction="left-to-right" evidence="8">
        <dbReference type="Rhea" id="RHEA:27643"/>
    </physiologicalReaction>
</comment>
<evidence type="ECO:0000256" key="5">
    <source>
        <dbReference type="ARBA" id="ARBA00022801"/>
    </source>
</evidence>
<dbReference type="Gene3D" id="3.60.140.10">
    <property type="entry name" value="CNF1/YfiH-like putative cysteine hydrolases"/>
    <property type="match status" value="1"/>
</dbReference>
<comment type="catalytic activity">
    <reaction evidence="7">
        <text>adenosine + H2O + H(+) = inosine + NH4(+)</text>
        <dbReference type="Rhea" id="RHEA:24408"/>
        <dbReference type="ChEBI" id="CHEBI:15377"/>
        <dbReference type="ChEBI" id="CHEBI:15378"/>
        <dbReference type="ChEBI" id="CHEBI:16335"/>
        <dbReference type="ChEBI" id="CHEBI:17596"/>
        <dbReference type="ChEBI" id="CHEBI:28938"/>
        <dbReference type="EC" id="3.5.4.4"/>
    </reaction>
    <physiologicalReaction direction="left-to-right" evidence="7">
        <dbReference type="Rhea" id="RHEA:24409"/>
    </physiologicalReaction>
</comment>
<sequence length="254" mass="28037">MELIDIKGVRLYRFSGLAAIPGLIHGVFTRQGGVSRRPYHSLNVSLDVGDLPRNVEENLHRVQRTLGLTRLVSASQVHGLKGAVITGGQTVSAGEIPGVDILITATPGVGLLIKQADCQAVMFYDPEHRVVAHAHCGWRGQVGGILAETVALLTLNFGSRAEALRAAIGPGLGPCCAEFRNYRQEFPEKVWQYQVRPCYFDLWRLSFDQLRVAGIRSENIEVAKLCTRCREEEFFSYRRDRVTGRQAAVIALAP</sequence>
<keyword evidence="3" id="KW-0808">Transferase</keyword>
<name>A0A7V6A355_9BACT</name>
<dbReference type="InterPro" id="IPR038371">
    <property type="entry name" value="Cu_polyphenol_OxRdtase_sf"/>
</dbReference>
<proteinExistence type="inferred from homology"/>
<dbReference type="PANTHER" id="PTHR30616">
    <property type="entry name" value="UNCHARACTERIZED PROTEIN YFIH"/>
    <property type="match status" value="1"/>
</dbReference>
<evidence type="ECO:0000256" key="7">
    <source>
        <dbReference type="ARBA" id="ARBA00047989"/>
    </source>
</evidence>
<evidence type="ECO:0000313" key="10">
    <source>
        <dbReference type="EMBL" id="HHS29163.1"/>
    </source>
</evidence>
<dbReference type="PANTHER" id="PTHR30616:SF2">
    <property type="entry name" value="PURINE NUCLEOSIDE PHOSPHORYLASE LACC1"/>
    <property type="match status" value="1"/>
</dbReference>